<evidence type="ECO:0000313" key="1">
    <source>
        <dbReference type="EMBL" id="QNP42388.1"/>
    </source>
</evidence>
<protein>
    <submittedName>
        <fullName evidence="1">Winged helix-turn-helix transcriptional regulator</fullName>
    </submittedName>
</protein>
<dbReference type="InterPro" id="IPR036388">
    <property type="entry name" value="WH-like_DNA-bd_sf"/>
</dbReference>
<name>A0ABX6SZJ6_9SPHN</name>
<dbReference type="Gene3D" id="1.10.10.10">
    <property type="entry name" value="Winged helix-like DNA-binding domain superfamily/Winged helix DNA-binding domain"/>
    <property type="match status" value="1"/>
</dbReference>
<dbReference type="EMBL" id="CP060780">
    <property type="protein sequence ID" value="QNP42388.1"/>
    <property type="molecule type" value="Genomic_DNA"/>
</dbReference>
<dbReference type="SUPFAM" id="SSF46785">
    <property type="entry name" value="Winged helix' DNA-binding domain"/>
    <property type="match status" value="1"/>
</dbReference>
<gene>
    <name evidence="1" type="ORF">H9L15_08665</name>
</gene>
<dbReference type="Proteomes" id="UP000516134">
    <property type="component" value="Chromosome"/>
</dbReference>
<evidence type="ECO:0000313" key="2">
    <source>
        <dbReference type="Proteomes" id="UP000516134"/>
    </source>
</evidence>
<keyword evidence="2" id="KW-1185">Reference proteome</keyword>
<sequence length="93" mass="10249">MFGRDLFGEPGWEILLAIYIGEQHNDGPTITNLTGLSGVSPSVTLRWLNVLTDEGHVERVAHSTSPDRMHVHLTAAARDALELYLSETLAETH</sequence>
<organism evidence="1 2">
    <name type="scientific">Sphingomonas daechungensis</name>
    <dbReference type="NCBI Taxonomy" id="1176646"/>
    <lineage>
        <taxon>Bacteria</taxon>
        <taxon>Pseudomonadati</taxon>
        <taxon>Pseudomonadota</taxon>
        <taxon>Alphaproteobacteria</taxon>
        <taxon>Sphingomonadales</taxon>
        <taxon>Sphingomonadaceae</taxon>
        <taxon>Sphingomonas</taxon>
    </lineage>
</organism>
<dbReference type="InterPro" id="IPR036390">
    <property type="entry name" value="WH_DNA-bd_sf"/>
</dbReference>
<reference evidence="1 2" key="1">
    <citation type="submission" date="2020-08" db="EMBL/GenBank/DDBJ databases">
        <title>Genome sequence of Sphingomonas daechungensis KACC 18115T.</title>
        <authorList>
            <person name="Hyun D.-W."/>
            <person name="Bae J.-W."/>
        </authorList>
    </citation>
    <scope>NUCLEOTIDE SEQUENCE [LARGE SCALE GENOMIC DNA]</scope>
    <source>
        <strain evidence="1 2">KACC 18115</strain>
    </source>
</reference>
<accession>A0ABX6SZJ6</accession>
<proteinExistence type="predicted"/>
<dbReference type="RefSeq" id="WP_187713821.1">
    <property type="nucleotide sequence ID" value="NZ_CP060780.1"/>
</dbReference>